<gene>
    <name evidence="2" type="ORF">H9848_09800</name>
</gene>
<dbReference type="AlphaFoldDB" id="A0A9D1XSL2"/>
<sequence>MVYILKHQGIVFHTQLIKLLYLIDETAIKANGIPITWLDYKAWQFGPVAPETYYIKYKKSVFDSFISLYENNIGENKLLLFPKVDFDDSEFSDYEMDLIDEVLKEYGTKSPSQLVNVTHEKGSLWDLTRIQYGIDFTKTTKTDISLDFTRLIENDKLKLMKYREAEENMYFSKELQKHYS</sequence>
<dbReference type="Proteomes" id="UP000823847">
    <property type="component" value="Unassembled WGS sequence"/>
</dbReference>
<dbReference type="InterPro" id="IPR025272">
    <property type="entry name" value="SocA_Panacea"/>
</dbReference>
<name>A0A9D1XSL2_9BACT</name>
<evidence type="ECO:0000313" key="3">
    <source>
        <dbReference type="Proteomes" id="UP000823847"/>
    </source>
</evidence>
<accession>A0A9D1XSL2</accession>
<organism evidence="2 3">
    <name type="scientific">Candidatus Parabacteroides intestinigallinarum</name>
    <dbReference type="NCBI Taxonomy" id="2838722"/>
    <lineage>
        <taxon>Bacteria</taxon>
        <taxon>Pseudomonadati</taxon>
        <taxon>Bacteroidota</taxon>
        <taxon>Bacteroidia</taxon>
        <taxon>Bacteroidales</taxon>
        <taxon>Tannerellaceae</taxon>
        <taxon>Parabacteroides</taxon>
    </lineage>
</organism>
<dbReference type="Pfam" id="PF13274">
    <property type="entry name" value="SocA_Panacea"/>
    <property type="match status" value="1"/>
</dbReference>
<proteinExistence type="predicted"/>
<feature type="domain" description="Antitoxin SocA-like Panacea" evidence="1">
    <location>
        <begin position="16"/>
        <end position="125"/>
    </location>
</feature>
<reference evidence="2" key="2">
    <citation type="submission" date="2021-04" db="EMBL/GenBank/DDBJ databases">
        <authorList>
            <person name="Gilroy R."/>
        </authorList>
    </citation>
    <scope>NUCLEOTIDE SEQUENCE</scope>
    <source>
        <strain evidence="2">ChiHecec2B26-12326</strain>
    </source>
</reference>
<dbReference type="EMBL" id="DXEN01000073">
    <property type="protein sequence ID" value="HIX86883.1"/>
    <property type="molecule type" value="Genomic_DNA"/>
</dbReference>
<reference evidence="2" key="1">
    <citation type="journal article" date="2021" name="PeerJ">
        <title>Extensive microbial diversity within the chicken gut microbiome revealed by metagenomics and culture.</title>
        <authorList>
            <person name="Gilroy R."/>
            <person name="Ravi A."/>
            <person name="Getino M."/>
            <person name="Pursley I."/>
            <person name="Horton D.L."/>
            <person name="Alikhan N.F."/>
            <person name="Baker D."/>
            <person name="Gharbi K."/>
            <person name="Hall N."/>
            <person name="Watson M."/>
            <person name="Adriaenssens E.M."/>
            <person name="Foster-Nyarko E."/>
            <person name="Jarju S."/>
            <person name="Secka A."/>
            <person name="Antonio M."/>
            <person name="Oren A."/>
            <person name="Chaudhuri R.R."/>
            <person name="La Ragione R."/>
            <person name="Hildebrand F."/>
            <person name="Pallen M.J."/>
        </authorList>
    </citation>
    <scope>NUCLEOTIDE SEQUENCE</scope>
    <source>
        <strain evidence="2">ChiHecec2B26-12326</strain>
    </source>
</reference>
<protein>
    <submittedName>
        <fullName evidence="2">SocA family protein</fullName>
    </submittedName>
</protein>
<evidence type="ECO:0000259" key="1">
    <source>
        <dbReference type="Pfam" id="PF13274"/>
    </source>
</evidence>
<evidence type="ECO:0000313" key="2">
    <source>
        <dbReference type="EMBL" id="HIX86883.1"/>
    </source>
</evidence>
<comment type="caution">
    <text evidence="2">The sequence shown here is derived from an EMBL/GenBank/DDBJ whole genome shotgun (WGS) entry which is preliminary data.</text>
</comment>